<evidence type="ECO:0000313" key="14">
    <source>
        <dbReference type="EMBL" id="BCI60711.1"/>
    </source>
</evidence>
<evidence type="ECO:0000256" key="12">
    <source>
        <dbReference type="RuleBase" id="RU003322"/>
    </source>
</evidence>
<comment type="similarity">
    <text evidence="2 12">Belongs to the heat shock protein 70 family.</text>
</comment>
<keyword evidence="7" id="KW-0346">Stress response</keyword>
<name>A0A7I8D1L6_9FIRM</name>
<dbReference type="InterPro" id="IPR000408">
    <property type="entry name" value="Reg_chr_condens"/>
</dbReference>
<dbReference type="InterPro" id="IPR018181">
    <property type="entry name" value="Heat_shock_70_CS"/>
</dbReference>
<evidence type="ECO:0000256" key="10">
    <source>
        <dbReference type="ARBA" id="ARBA00030945"/>
    </source>
</evidence>
<dbReference type="PROSITE" id="PS01036">
    <property type="entry name" value="HSP70_3"/>
    <property type="match status" value="1"/>
</dbReference>
<dbReference type="KEGG" id="sman:C12CBH8_13500"/>
<evidence type="ECO:0000256" key="4">
    <source>
        <dbReference type="ARBA" id="ARBA00017249"/>
    </source>
</evidence>
<evidence type="ECO:0000256" key="6">
    <source>
        <dbReference type="ARBA" id="ARBA00022840"/>
    </source>
</evidence>
<dbReference type="FunFam" id="3.30.420.40:FF:000028">
    <property type="entry name" value="heat shock 70 kDa protein-like"/>
    <property type="match status" value="1"/>
</dbReference>
<proteinExistence type="inferred from homology"/>
<reference evidence="15" key="1">
    <citation type="submission" date="2020-07" db="EMBL/GenBank/DDBJ databases">
        <title>Complete genome sequencing of Clostridia bacterium strain 12CBH8.</title>
        <authorList>
            <person name="Sakamoto M."/>
            <person name="Murakami T."/>
            <person name="Mori H."/>
        </authorList>
    </citation>
    <scope>NUCLEOTIDE SEQUENCE [LARGE SCALE GENOMIC DNA]</scope>
    <source>
        <strain evidence="15">12CBH8</strain>
    </source>
</reference>
<feature type="coiled-coil region" evidence="13">
    <location>
        <begin position="429"/>
        <end position="460"/>
    </location>
</feature>
<evidence type="ECO:0000256" key="13">
    <source>
        <dbReference type="SAM" id="Coils"/>
    </source>
</evidence>
<evidence type="ECO:0000256" key="2">
    <source>
        <dbReference type="ARBA" id="ARBA00007381"/>
    </source>
</evidence>
<dbReference type="InterPro" id="IPR009091">
    <property type="entry name" value="RCC1/BLIP-II"/>
</dbReference>
<dbReference type="Pfam" id="PF13540">
    <property type="entry name" value="RCC1_2"/>
    <property type="match status" value="3"/>
</dbReference>
<keyword evidence="5 12" id="KW-0547">Nucleotide-binding</keyword>
<dbReference type="InterPro" id="IPR043129">
    <property type="entry name" value="ATPase_NBD"/>
</dbReference>
<keyword evidence="6 12" id="KW-0067">ATP-binding</keyword>
<dbReference type="RefSeq" id="WP_215532851.1">
    <property type="nucleotide sequence ID" value="NZ_AP023321.1"/>
</dbReference>
<evidence type="ECO:0000313" key="15">
    <source>
        <dbReference type="Proteomes" id="UP000593890"/>
    </source>
</evidence>
<dbReference type="CDD" id="cd22249">
    <property type="entry name" value="UDM1_RNF168_RNF169-like"/>
    <property type="match status" value="1"/>
</dbReference>
<dbReference type="Gene3D" id="3.30.420.40">
    <property type="match status" value="2"/>
</dbReference>
<dbReference type="InterPro" id="IPR011990">
    <property type="entry name" value="TPR-like_helical_dom_sf"/>
</dbReference>
<gene>
    <name evidence="14" type="ORF">C12CBH8_13500</name>
</gene>
<comment type="function">
    <text evidence="1">Acts as a chaperone.</text>
</comment>
<evidence type="ECO:0000256" key="11">
    <source>
        <dbReference type="ARBA" id="ARBA00033103"/>
    </source>
</evidence>
<evidence type="ECO:0000256" key="1">
    <source>
        <dbReference type="ARBA" id="ARBA00002290"/>
    </source>
</evidence>
<evidence type="ECO:0000256" key="3">
    <source>
        <dbReference type="ARBA" id="ARBA00014415"/>
    </source>
</evidence>
<evidence type="ECO:0000256" key="5">
    <source>
        <dbReference type="ARBA" id="ARBA00022741"/>
    </source>
</evidence>
<dbReference type="Gene3D" id="2.130.10.30">
    <property type="entry name" value="Regulator of chromosome condensation 1/beta-lactamase-inhibitor protein II"/>
    <property type="match status" value="1"/>
</dbReference>
<keyword evidence="15" id="KW-1185">Reference proteome</keyword>
<dbReference type="InterPro" id="IPR013126">
    <property type="entry name" value="Hsp_70_fam"/>
</dbReference>
<dbReference type="Proteomes" id="UP000593890">
    <property type="component" value="Chromosome"/>
</dbReference>
<organism evidence="14 15">
    <name type="scientific">Solibaculum mannosilyticum</name>
    <dbReference type="NCBI Taxonomy" id="2780922"/>
    <lineage>
        <taxon>Bacteria</taxon>
        <taxon>Bacillati</taxon>
        <taxon>Bacillota</taxon>
        <taxon>Clostridia</taxon>
        <taxon>Eubacteriales</taxon>
        <taxon>Oscillospiraceae</taxon>
        <taxon>Solibaculum</taxon>
    </lineage>
</organism>
<evidence type="ECO:0000256" key="9">
    <source>
        <dbReference type="ARBA" id="ARBA00030019"/>
    </source>
</evidence>
<sequence length="800" mass="87675">MIVSIDIGTSYSSMCVMGPDGKAKPVDISTGASMYGSKYSLPSAVFVEDNGNVLVGQAAMNSRKRKPQNFCMEFKRNLGQNIPILLGNRSFFPEDLYTELFRHMKSCAEKASSQPIEKAYLTHPASFGKMKKEKILSAAKAAGLFNVELVDEPTAAAMSYCAAGLVKDGQTLLVYDFGGGTFDVSIIKYEGGKFSPLVHPDGVEHCGGIDIDRLIYQDMLSKIDSDMLEQVNKNPLNRMRLETQLAELAIKAKHHLSSATSFEEEIQIGFDMVPYSLKLDRLNSMAAPIIGQTIVACRRIVQTAGISISELSSILMVGGTSRVPLVQEMVKQFAGGVDTLSSIDLELAVAKGAIGFYTYVRQVEQKEKDQQSDVEKTERLSQPPCRIQDDKEADKKVAQGYYEQGKRYFEGTGVPQSYEEAMRWYRLAAEKGDIQAEEGIQEIKKLEEQQRKQRKKEEALKPENILRHYRDHADDLILISSKNGGGCKVTTVMPDGTVLSEDEEVLKAGLYDIVSIGGNPWSGIVGIKDNGTAVMITAREGTKDLGWTDVSNISSCFMSGLVAGIRRDGTVVATSFQKELDSWRDIVSLSVGYDFIVGLRKDGTVAATGSNNRGQCNIEGWKDMVSVEAGSNYDFTVGLKKDGRVIFTGSNDNGAFNDVYTWRDIVNIKAGNNHIVGLKADGTVVAAGRNNQGQCEVGKWRDIVSISCGTEHTVGLKKDGTLVATGYNPNGRCDVSEWKDIIAVVTSKLNAASQDVTVGIKKDGTILCTDFRSKMEYHLFGEDKLIITPMPTRTLPWSLF</sequence>
<dbReference type="PROSITE" id="PS00626">
    <property type="entry name" value="RCC1_2"/>
    <property type="match status" value="1"/>
</dbReference>
<dbReference type="AlphaFoldDB" id="A0A7I8D1L6"/>
<accession>A0A7I8D1L6</accession>
<dbReference type="Gene3D" id="1.25.40.10">
    <property type="entry name" value="Tetratricopeptide repeat domain"/>
    <property type="match status" value="1"/>
</dbReference>
<dbReference type="SUPFAM" id="SSF81901">
    <property type="entry name" value="HCP-like"/>
    <property type="match status" value="1"/>
</dbReference>
<keyword evidence="13" id="KW-0175">Coiled coil</keyword>
<dbReference type="PANTHER" id="PTHR19375">
    <property type="entry name" value="HEAT SHOCK PROTEIN 70KDA"/>
    <property type="match status" value="1"/>
</dbReference>
<dbReference type="Pfam" id="PF08238">
    <property type="entry name" value="Sel1"/>
    <property type="match status" value="1"/>
</dbReference>
<dbReference type="EMBL" id="AP023321">
    <property type="protein sequence ID" value="BCI60711.1"/>
    <property type="molecule type" value="Genomic_DNA"/>
</dbReference>
<dbReference type="PROSITE" id="PS00329">
    <property type="entry name" value="HSP70_2"/>
    <property type="match status" value="1"/>
</dbReference>
<keyword evidence="8" id="KW-0143">Chaperone</keyword>
<dbReference type="SUPFAM" id="SSF53067">
    <property type="entry name" value="Actin-like ATPase domain"/>
    <property type="match status" value="2"/>
</dbReference>
<dbReference type="GO" id="GO:0005524">
    <property type="term" value="F:ATP binding"/>
    <property type="evidence" value="ECO:0007669"/>
    <property type="project" value="UniProtKB-KW"/>
</dbReference>
<evidence type="ECO:0000256" key="8">
    <source>
        <dbReference type="ARBA" id="ARBA00023186"/>
    </source>
</evidence>
<evidence type="ECO:0000256" key="7">
    <source>
        <dbReference type="ARBA" id="ARBA00023016"/>
    </source>
</evidence>
<dbReference type="Gene3D" id="3.90.640.10">
    <property type="entry name" value="Actin, Chain A, domain 4"/>
    <property type="match status" value="1"/>
</dbReference>
<dbReference type="InterPro" id="IPR006597">
    <property type="entry name" value="Sel1-like"/>
</dbReference>
<dbReference type="SUPFAM" id="SSF50985">
    <property type="entry name" value="RCC1/BLIP-II"/>
    <property type="match status" value="1"/>
</dbReference>
<dbReference type="Pfam" id="PF00012">
    <property type="entry name" value="HSP70"/>
    <property type="match status" value="1"/>
</dbReference>
<protein>
    <recommendedName>
        <fullName evidence="3">Chaperone protein DnaK</fullName>
    </recommendedName>
    <alternativeName>
        <fullName evidence="4">Chaperone protein dnaK</fullName>
    </alternativeName>
    <alternativeName>
        <fullName evidence="11">HSP70</fullName>
    </alternativeName>
    <alternativeName>
        <fullName evidence="10">Heat shock 70 kDa protein</fullName>
    </alternativeName>
    <alternativeName>
        <fullName evidence="9">Heat shock protein 70</fullName>
    </alternativeName>
</protein>
<dbReference type="GO" id="GO:0140662">
    <property type="term" value="F:ATP-dependent protein folding chaperone"/>
    <property type="evidence" value="ECO:0007669"/>
    <property type="project" value="InterPro"/>
</dbReference>
<dbReference type="PRINTS" id="PR00301">
    <property type="entry name" value="HEATSHOCK70"/>
</dbReference>
<dbReference type="SMART" id="SM00671">
    <property type="entry name" value="SEL1"/>
    <property type="match status" value="1"/>
</dbReference>